<sequence>MDADDFEDDMMMDEDELIAPSPTAEDIFEEDGRFAGPRVPNVKVVDKNFFNGKLSFFSTPPPPYGARTRNGSLLV</sequence>
<evidence type="ECO:0000313" key="2">
    <source>
        <dbReference type="Proteomes" id="UP000707451"/>
    </source>
</evidence>
<name>A0A9P8BND1_9FUNG</name>
<keyword evidence="2" id="KW-1185">Reference proteome</keyword>
<proteinExistence type="predicted"/>
<dbReference type="AlphaFoldDB" id="A0A9P8BND1"/>
<accession>A0A9P8BND1</accession>
<dbReference type="Proteomes" id="UP000707451">
    <property type="component" value="Unassembled WGS sequence"/>
</dbReference>
<reference evidence="1" key="1">
    <citation type="submission" date="2021-06" db="EMBL/GenBank/DDBJ databases">
        <title>Genome Sequence of Mortierella hyaline Strain SCG-10, a Cold-Adapted, Nitrate-Reducing Fungus Isolated from Soil in Minnesota, USA.</title>
        <authorList>
            <person name="Aldossari N."/>
        </authorList>
    </citation>
    <scope>NUCLEOTIDE SEQUENCE</scope>
    <source>
        <strain evidence="1">SCG-10</strain>
    </source>
</reference>
<protein>
    <submittedName>
        <fullName evidence="1">Uncharacterized protein</fullName>
    </submittedName>
</protein>
<evidence type="ECO:0000313" key="1">
    <source>
        <dbReference type="EMBL" id="KAG9062649.1"/>
    </source>
</evidence>
<dbReference type="OrthoDB" id="2421554at2759"/>
<organism evidence="1 2">
    <name type="scientific">Linnemannia hyalina</name>
    <dbReference type="NCBI Taxonomy" id="64524"/>
    <lineage>
        <taxon>Eukaryota</taxon>
        <taxon>Fungi</taxon>
        <taxon>Fungi incertae sedis</taxon>
        <taxon>Mucoromycota</taxon>
        <taxon>Mortierellomycotina</taxon>
        <taxon>Mortierellomycetes</taxon>
        <taxon>Mortierellales</taxon>
        <taxon>Mortierellaceae</taxon>
        <taxon>Linnemannia</taxon>
    </lineage>
</organism>
<gene>
    <name evidence="1" type="ORF">KI688_004953</name>
</gene>
<comment type="caution">
    <text evidence="1">The sequence shown here is derived from an EMBL/GenBank/DDBJ whole genome shotgun (WGS) entry which is preliminary data.</text>
</comment>
<dbReference type="EMBL" id="JAHRHY010000018">
    <property type="protein sequence ID" value="KAG9062649.1"/>
    <property type="molecule type" value="Genomic_DNA"/>
</dbReference>